<gene>
    <name evidence="2" type="ORF">AWJ20_1243</name>
</gene>
<evidence type="ECO:0000259" key="1">
    <source>
        <dbReference type="Pfam" id="PF20976"/>
    </source>
</evidence>
<organism evidence="2 3">
    <name type="scientific">Sugiyamaella lignohabitans</name>
    <dbReference type="NCBI Taxonomy" id="796027"/>
    <lineage>
        <taxon>Eukaryota</taxon>
        <taxon>Fungi</taxon>
        <taxon>Dikarya</taxon>
        <taxon>Ascomycota</taxon>
        <taxon>Saccharomycotina</taxon>
        <taxon>Dipodascomycetes</taxon>
        <taxon>Dipodascales</taxon>
        <taxon>Trichomonascaceae</taxon>
        <taxon>Sugiyamaella</taxon>
    </lineage>
</organism>
<dbReference type="PANTHER" id="PTHR28173:SF1">
    <property type="entry name" value="RIBONUCLEASES P_MRP PROTEIN SUBUNIT POP8"/>
    <property type="match status" value="1"/>
</dbReference>
<name>A0A167DIV3_9ASCO</name>
<protein>
    <recommendedName>
        <fullName evidence="1">Ribonucleases P/MRP subunit Pop8-like domain-containing protein</fullName>
    </recommendedName>
</protein>
<dbReference type="Proteomes" id="UP000189580">
    <property type="component" value="Chromosome a"/>
</dbReference>
<dbReference type="GO" id="GO:0000172">
    <property type="term" value="C:ribonuclease MRP complex"/>
    <property type="evidence" value="ECO:0007669"/>
    <property type="project" value="InterPro"/>
</dbReference>
<feature type="domain" description="Ribonucleases P/MRP subunit Pop8-like" evidence="1">
    <location>
        <begin position="2"/>
        <end position="48"/>
    </location>
</feature>
<dbReference type="GO" id="GO:0034965">
    <property type="term" value="P:intronic box C/D snoRNA processing"/>
    <property type="evidence" value="ECO:0007669"/>
    <property type="project" value="TreeGrafter"/>
</dbReference>
<dbReference type="InterPro" id="IPR049128">
    <property type="entry name" value="Pop8-like_dom"/>
</dbReference>
<dbReference type="OrthoDB" id="4077720at2759"/>
<evidence type="ECO:0000313" key="2">
    <source>
        <dbReference type="EMBL" id="ANB12965.1"/>
    </source>
</evidence>
<evidence type="ECO:0000313" key="3">
    <source>
        <dbReference type="Proteomes" id="UP000189580"/>
    </source>
</evidence>
<dbReference type="GO" id="GO:0000294">
    <property type="term" value="P:nuclear-transcribed mRNA catabolic process, RNase MRP-dependent"/>
    <property type="evidence" value="ECO:0007669"/>
    <property type="project" value="TreeGrafter"/>
</dbReference>
<dbReference type="GO" id="GO:0005655">
    <property type="term" value="C:nucleolar ribonuclease P complex"/>
    <property type="evidence" value="ECO:0007669"/>
    <property type="project" value="InterPro"/>
</dbReference>
<accession>A0A167DIV3</accession>
<dbReference type="GO" id="GO:0004526">
    <property type="term" value="F:ribonuclease P activity"/>
    <property type="evidence" value="ECO:0007669"/>
    <property type="project" value="TreeGrafter"/>
</dbReference>
<dbReference type="GO" id="GO:0000171">
    <property type="term" value="F:ribonuclease MRP activity"/>
    <property type="evidence" value="ECO:0007669"/>
    <property type="project" value="TreeGrafter"/>
</dbReference>
<dbReference type="PANTHER" id="PTHR28173">
    <property type="entry name" value="RIBONUCLEASES P/MRP PROTEIN SUBUNIT POP8"/>
    <property type="match status" value="1"/>
</dbReference>
<dbReference type="GeneID" id="30033024"/>
<dbReference type="AlphaFoldDB" id="A0A167DIV3"/>
<keyword evidence="3" id="KW-1185">Reference proteome</keyword>
<dbReference type="EMBL" id="CP014501">
    <property type="protein sequence ID" value="ANB12965.1"/>
    <property type="molecule type" value="Genomic_DNA"/>
</dbReference>
<proteinExistence type="predicted"/>
<dbReference type="RefSeq" id="XP_018735442.1">
    <property type="nucleotide sequence ID" value="XM_018878105.1"/>
</dbReference>
<sequence>MAISRSLNTFLGISGTAIPVDLLHILDKQAWVRVPAGDLDSVWNALSGAVVPGSDQLGEGAISVVRASRYLSALVGPRRGKWT</sequence>
<dbReference type="KEGG" id="slb:AWJ20_1243"/>
<dbReference type="Pfam" id="PF20976">
    <property type="entry name" value="Pop8"/>
    <property type="match status" value="1"/>
</dbReference>
<reference evidence="2 3" key="1">
    <citation type="submission" date="2016-02" db="EMBL/GenBank/DDBJ databases">
        <title>Complete genome sequence and transcriptome regulation of the pentose utilising yeast Sugiyamaella lignohabitans.</title>
        <authorList>
            <person name="Bellasio M."/>
            <person name="Peymann A."/>
            <person name="Valli M."/>
            <person name="Sipitzky M."/>
            <person name="Graf A."/>
            <person name="Sauer M."/>
            <person name="Marx H."/>
            <person name="Mattanovich D."/>
        </authorList>
    </citation>
    <scope>NUCLEOTIDE SEQUENCE [LARGE SCALE GENOMIC DNA]</scope>
    <source>
        <strain evidence="2 3">CBS 10342</strain>
    </source>
</reference>
<dbReference type="InterPro" id="IPR020347">
    <property type="entry name" value="Pop8"/>
</dbReference>
<dbReference type="GO" id="GO:0008033">
    <property type="term" value="P:tRNA processing"/>
    <property type="evidence" value="ECO:0007669"/>
    <property type="project" value="InterPro"/>
</dbReference>